<keyword evidence="4" id="KW-1185">Reference proteome</keyword>
<evidence type="ECO:0000313" key="3">
    <source>
        <dbReference type="Proteomes" id="UP000186385"/>
    </source>
</evidence>
<dbReference type="InterPro" id="IPR045527">
    <property type="entry name" value="DUF6470"/>
</dbReference>
<reference evidence="4" key="2">
    <citation type="submission" date="2017-03" db="EMBL/GenBank/DDBJ databases">
        <title>Bacillus sp. V-88(T) DSM27956, whole genome shotgun sequencing project.</title>
        <authorList>
            <person name="Dastager S.G."/>
            <person name="Neurgaonkar P.S."/>
            <person name="Dharne M.S."/>
        </authorList>
    </citation>
    <scope>NUCLEOTIDE SEQUENCE [LARGE SCALE GENOMIC DNA]</scope>
    <source>
        <strain evidence="4">DSM 25145</strain>
    </source>
</reference>
<evidence type="ECO:0000313" key="2">
    <source>
        <dbReference type="EMBL" id="SIQ37942.1"/>
    </source>
</evidence>
<dbReference type="Proteomes" id="UP000215545">
    <property type="component" value="Unassembled WGS sequence"/>
</dbReference>
<dbReference type="EMBL" id="MWSK01000002">
    <property type="protein sequence ID" value="OXS79261.1"/>
    <property type="molecule type" value="Genomic_DNA"/>
</dbReference>
<accession>A0A1N6SAF5</accession>
<reference evidence="2 3" key="1">
    <citation type="submission" date="2017-01" db="EMBL/GenBank/DDBJ databases">
        <authorList>
            <person name="Mah S.A."/>
            <person name="Swanson W.J."/>
            <person name="Moy G.W."/>
            <person name="Vacquier V.D."/>
        </authorList>
    </citation>
    <scope>NUCLEOTIDE SEQUENCE [LARGE SCALE GENOMIC DNA]</scope>
    <source>
        <strain evidence="2 3">NIO-1016</strain>
    </source>
</reference>
<dbReference type="RefSeq" id="WP_045849651.1">
    <property type="nucleotide sequence ID" value="NZ_FTLX01000002.1"/>
</dbReference>
<proteinExistence type="predicted"/>
<evidence type="ECO:0000313" key="4">
    <source>
        <dbReference type="Proteomes" id="UP000215545"/>
    </source>
</evidence>
<dbReference type="Pfam" id="PF20074">
    <property type="entry name" value="DUF6470"/>
    <property type="match status" value="1"/>
</dbReference>
<name>A0A1N6SAF5_9BACI</name>
<reference evidence="1" key="3">
    <citation type="submission" date="2017-03" db="EMBL/GenBank/DDBJ databases">
        <authorList>
            <person name="Dastager S.G."/>
            <person name="Neurgaonkar P.S."/>
            <person name="Dharne M.S."/>
        </authorList>
    </citation>
    <scope>NUCLEOTIDE SEQUENCE</scope>
    <source>
        <strain evidence="1">DSM 25145</strain>
    </source>
</reference>
<dbReference type="AlphaFoldDB" id="A0A1N6SAF5"/>
<dbReference type="OrthoDB" id="2112831at2"/>
<dbReference type="EMBL" id="FTLX01000002">
    <property type="protein sequence ID" value="SIQ37942.1"/>
    <property type="molecule type" value="Genomic_DNA"/>
</dbReference>
<protein>
    <submittedName>
        <fullName evidence="2">Uncharacterized protein</fullName>
    </submittedName>
</protein>
<organism evidence="2 3">
    <name type="scientific">Domibacillus enclensis</name>
    <dbReference type="NCBI Taxonomy" id="1017273"/>
    <lineage>
        <taxon>Bacteria</taxon>
        <taxon>Bacillati</taxon>
        <taxon>Bacillota</taxon>
        <taxon>Bacilli</taxon>
        <taxon>Bacillales</taxon>
        <taxon>Bacillaceae</taxon>
        <taxon>Domibacillus</taxon>
    </lineage>
</organism>
<evidence type="ECO:0000313" key="1">
    <source>
        <dbReference type="EMBL" id="OXS79261.1"/>
    </source>
</evidence>
<gene>
    <name evidence="1" type="ORF">B1B05_05685</name>
    <name evidence="2" type="ORF">SAMN05443094_102361</name>
</gene>
<dbReference type="Proteomes" id="UP000186385">
    <property type="component" value="Unassembled WGS sequence"/>
</dbReference>
<dbReference type="STRING" id="1017273.SAMN05443094_102361"/>
<sequence length="186" mass="20765">MNITTVHINTSPAKLGISSSPGRLSIEQPQASVDLKQPKADMRIQTTPGRLSIDQRQAWDDMDRKHIFTRIRDAAANGRQKALEGTGRRAMEGRELADIHKGGNAIVMQAARRADRSHEIGIAYIPSYGSVKINYQPGDVQIDAQARQVENNTRANKPIIRYQPGDVQFRMNQHPSIQFEAVNKTI</sequence>